<dbReference type="Proteomes" id="UP000054735">
    <property type="component" value="Unassembled WGS sequence"/>
</dbReference>
<dbReference type="RefSeq" id="WP_237758934.1">
    <property type="nucleotide sequence ID" value="NZ_CAAAHV010000032.1"/>
</dbReference>
<sequence length="1526" mass="173932">MPSDYISIPDSNSESIILMEELRARLPRSMREQLSPNTQIQAYFLLAMLSNDACVHRLHQLLQEQYKAPPSSQTPIEQALSLVSQLQESPCNHEAPFKFRLPHFLGEYPVHSRAINNKINRFNRLIEIYHQEASYQDLNPSALNEAYQNILKAIKKHYMGCNVYQLWQLLKSMSTWSTRPIDELLSAYPLLLNPVTNASPSIEVDLPALPKEPVTAINPAVRTNKQTDLNPFTSTSDYLISEAGRLADSVYLTIHGFALKPGGHADALAKRTPGFLPWADWQQLIARQLSQLVDVPLSQEFFDWMQTVLRRLGIQFIPLNTASYHCYVSPFLDTRTILNMLNEEMVMRILEEQCQQASFIIDPVYLPIISRYLIRFLQPFQYNRGQALGIGANWGGVINDSNEDAMDTFRLNDPDWSNHFKHLSLHRQGPAEARMNAAIGIRYELGALLTSFEYMTKLQPAEYADTLYSALLDNLMATLFPEPPYFENKAYTKYRLHFACTYTDDGMQEIISFPQPDPQGTHFKTAKGNIKQTPMYREAGSLRVEAFPRDTGSGECLQSLSVANPLWPLQLQYAQCSSTGTRGHVVYNPIGPDEFIPDAFYGQVIRETDEIFIPYIGVVPKNFDKEEELCASFVVRMLQSSRLMVYCPVFRACFMAIASRFLPAEDKTTPPLIHGANSEIKRKWQALDNALHHSQLSADFCHEAFFSLFKELIFSLYSLTKEDRDLHSYFMTLTTSEEAFKPQSRATCERLIRELTTLKPLQNVKGLQYYENVLTYLTQLTEFFYPLPCDETAAAIAEQARIHVEPLLALQEIKDYFADLTQKGSTANISKKISPGLMHNALAYQAPSPKIADDFYVRRHIVNLHSGYRDLDGNQIATPSSREMGLDLIIKTVGALLPLIHRDKTLLSLLTQPFAQAYIAGHQAYNTREQFRIIQAILSGTGGFIYGIGLGAIDSLSSIPKTIYNALFASVERQQKANHPLAISAAPGNEPGLRMEAMMAVRDHLLQLMARANGHEPSQGQLVDILLTHVKKIHPSLLSGRIKKEEHYRKILSESFPLAADEWKLLFSPAIETSIPALQQLVNRHALQIDNVLIYALYECLTAPKNGQTPDEIIKSVISKHKLKDPHDKALTAFVSCYDSHPEARRTELVQYRFNGAALNRLREKERSLRKIQIWLNNALDRQWALEVLLSHSLNHYKILLNQATLAEIVLELPDSMKEILHTLFSKSGNDREILKYYQLQETERTFLLQCSNCYKTISSPTIRTLILKRTLIHEVNDSSLSTKNRAHLKLTRFVEREWQHQLLPANKVASIIKEIKRQIEPLNHPSIDALLSHYKTAVANLKCTNAFDEFYEAAIKIQTWFSLKSPLQEWLNVTMNGFMNRLLDDITWVNERKLTNRLSESQALLAWLNHLITDPSAIRSLLNQQIEQTESLDHAAWRCQHILRALEGLTPGTEYIRHTGMQKLLRVIVQNNSTITSTGEQKDREVPVKALCEYSSTMQHALWRVREKIPNADVVRPLEITWKGH</sequence>
<evidence type="ECO:0000313" key="2">
    <source>
        <dbReference type="EMBL" id="STX32111.1"/>
    </source>
</evidence>
<reference evidence="1 3" key="1">
    <citation type="submission" date="2015-11" db="EMBL/GenBank/DDBJ databases">
        <title>Genomic analysis of 38 Legionella species identifies large and diverse effector repertoires.</title>
        <authorList>
            <person name="Burstein D."/>
            <person name="Amaro F."/>
            <person name="Zusman T."/>
            <person name="Lifshitz Z."/>
            <person name="Cohen O."/>
            <person name="Gilbert J.A."/>
            <person name="Pupko T."/>
            <person name="Shuman H.A."/>
            <person name="Segal G."/>
        </authorList>
    </citation>
    <scope>NUCLEOTIDE SEQUENCE [LARGE SCALE GENOMIC DNA]</scope>
    <source>
        <strain evidence="1 3">CDC#1407-AL-14</strain>
    </source>
</reference>
<proteinExistence type="predicted"/>
<reference evidence="2 4" key="2">
    <citation type="submission" date="2018-06" db="EMBL/GenBank/DDBJ databases">
        <authorList>
            <consortium name="Pathogen Informatics"/>
            <person name="Doyle S."/>
        </authorList>
    </citation>
    <scope>NUCLEOTIDE SEQUENCE [LARGE SCALE GENOMIC DNA]</scope>
    <source>
        <strain evidence="2 4">NCTC12437</strain>
    </source>
</reference>
<evidence type="ECO:0000313" key="4">
    <source>
        <dbReference type="Proteomes" id="UP000255066"/>
    </source>
</evidence>
<dbReference type="Proteomes" id="UP000255066">
    <property type="component" value="Unassembled WGS sequence"/>
</dbReference>
<evidence type="ECO:0000313" key="1">
    <source>
        <dbReference type="EMBL" id="KTC75985.1"/>
    </source>
</evidence>
<dbReference type="EMBL" id="UGNW01000001">
    <property type="protein sequence ID" value="STX32111.1"/>
    <property type="molecule type" value="Genomic_DNA"/>
</dbReference>
<protein>
    <submittedName>
        <fullName evidence="2">Uncharacterized protein</fullName>
    </submittedName>
</protein>
<dbReference type="EMBL" id="LNXT01000001">
    <property type="protein sequence ID" value="KTC75985.1"/>
    <property type="molecule type" value="Genomic_DNA"/>
</dbReference>
<dbReference type="STRING" id="28083.Lbir_0054"/>
<organism evidence="2 4">
    <name type="scientific">Legionella birminghamensis</name>
    <dbReference type="NCBI Taxonomy" id="28083"/>
    <lineage>
        <taxon>Bacteria</taxon>
        <taxon>Pseudomonadati</taxon>
        <taxon>Pseudomonadota</taxon>
        <taxon>Gammaproteobacteria</taxon>
        <taxon>Legionellales</taxon>
        <taxon>Legionellaceae</taxon>
        <taxon>Legionella</taxon>
    </lineage>
</organism>
<evidence type="ECO:0000313" key="3">
    <source>
        <dbReference type="Proteomes" id="UP000054735"/>
    </source>
</evidence>
<accession>A0A378IC20</accession>
<gene>
    <name evidence="1" type="ORF">Lbir_0054</name>
    <name evidence="2" type="ORF">NCTC12437_01889</name>
</gene>
<name>A0A378IC20_9GAMM</name>
<keyword evidence="3" id="KW-1185">Reference proteome</keyword>